<evidence type="ECO:0000313" key="5">
    <source>
        <dbReference type="Proteomes" id="UP000011087"/>
    </source>
</evidence>
<evidence type="ECO:0000313" key="3">
    <source>
        <dbReference type="EMBL" id="EKX52522.1"/>
    </source>
</evidence>
<dbReference type="KEGG" id="gtt:GUITHDRAFT_101691"/>
<feature type="transmembrane region" description="Helical" evidence="2">
    <location>
        <begin position="107"/>
        <end position="125"/>
    </location>
</feature>
<reference evidence="5" key="2">
    <citation type="submission" date="2012-11" db="EMBL/GenBank/DDBJ databases">
        <authorList>
            <person name="Kuo A."/>
            <person name="Curtis B.A."/>
            <person name="Tanifuji G."/>
            <person name="Burki F."/>
            <person name="Gruber A."/>
            <person name="Irimia M."/>
            <person name="Maruyama S."/>
            <person name="Arias M.C."/>
            <person name="Ball S.G."/>
            <person name="Gile G.H."/>
            <person name="Hirakawa Y."/>
            <person name="Hopkins J.F."/>
            <person name="Rensing S.A."/>
            <person name="Schmutz J."/>
            <person name="Symeonidi A."/>
            <person name="Elias M."/>
            <person name="Eveleigh R.J."/>
            <person name="Herman E.K."/>
            <person name="Klute M.J."/>
            <person name="Nakayama T."/>
            <person name="Obornik M."/>
            <person name="Reyes-Prieto A."/>
            <person name="Armbrust E.V."/>
            <person name="Aves S.J."/>
            <person name="Beiko R.G."/>
            <person name="Coutinho P."/>
            <person name="Dacks J.B."/>
            <person name="Durnford D.G."/>
            <person name="Fast N.M."/>
            <person name="Green B.R."/>
            <person name="Grisdale C."/>
            <person name="Hempe F."/>
            <person name="Henrissat B."/>
            <person name="Hoppner M.P."/>
            <person name="Ishida K.-I."/>
            <person name="Kim E."/>
            <person name="Koreny L."/>
            <person name="Kroth P.G."/>
            <person name="Liu Y."/>
            <person name="Malik S.-B."/>
            <person name="Maier U.G."/>
            <person name="McRose D."/>
            <person name="Mock T."/>
            <person name="Neilson J.A."/>
            <person name="Onodera N.T."/>
            <person name="Poole A.M."/>
            <person name="Pritham E.J."/>
            <person name="Richards T.A."/>
            <person name="Rocap G."/>
            <person name="Roy S.W."/>
            <person name="Sarai C."/>
            <person name="Schaack S."/>
            <person name="Shirato S."/>
            <person name="Slamovits C.H."/>
            <person name="Spencer D.F."/>
            <person name="Suzuki S."/>
            <person name="Worden A.Z."/>
            <person name="Zauner S."/>
            <person name="Barry K."/>
            <person name="Bell C."/>
            <person name="Bharti A.K."/>
            <person name="Crow J.A."/>
            <person name="Grimwood J."/>
            <person name="Kramer R."/>
            <person name="Lindquist E."/>
            <person name="Lucas S."/>
            <person name="Salamov A."/>
            <person name="McFadden G.I."/>
            <person name="Lane C.E."/>
            <person name="Keeling P.J."/>
            <person name="Gray M.W."/>
            <person name="Grigoriev I.V."/>
            <person name="Archibald J.M."/>
        </authorList>
    </citation>
    <scope>NUCLEOTIDE SEQUENCE</scope>
    <source>
        <strain evidence="5">CCMP2712</strain>
    </source>
</reference>
<dbReference type="EMBL" id="JH992972">
    <property type="protein sequence ID" value="EKX52522.1"/>
    <property type="molecule type" value="Genomic_DNA"/>
</dbReference>
<keyword evidence="2" id="KW-1133">Transmembrane helix</keyword>
<sequence>MSSAKSLPVKSPSPAEGARNVMRTVKRFLFQSFLVMTALFVGLGTSVAPSMADAGSSYAHERVVRSSTPSERSGQAILLAGAPSGGSSAERGSIMLSMETRSAKDNLTKLVIAAYVAIWSFFYFTHDAGEVSE</sequence>
<proteinExistence type="predicted"/>
<evidence type="ECO:0000256" key="1">
    <source>
        <dbReference type="SAM" id="MobiDB-lite"/>
    </source>
</evidence>
<feature type="region of interest" description="Disordered" evidence="1">
    <location>
        <begin position="63"/>
        <end position="90"/>
    </location>
</feature>
<keyword evidence="2" id="KW-0472">Membrane</keyword>
<feature type="transmembrane region" description="Helical" evidence="2">
    <location>
        <begin position="28"/>
        <end position="48"/>
    </location>
</feature>
<accession>L1JVW1</accession>
<evidence type="ECO:0000313" key="4">
    <source>
        <dbReference type="EnsemblProtists" id="EKX52522"/>
    </source>
</evidence>
<dbReference type="Proteomes" id="UP000011087">
    <property type="component" value="Unassembled WGS sequence"/>
</dbReference>
<protein>
    <submittedName>
        <fullName evidence="3 4">Uncharacterized protein</fullName>
    </submittedName>
</protein>
<gene>
    <name evidence="3" type="ORF">GUITHDRAFT_101691</name>
</gene>
<evidence type="ECO:0000256" key="2">
    <source>
        <dbReference type="SAM" id="Phobius"/>
    </source>
</evidence>
<dbReference type="PaxDb" id="55529-EKX52522"/>
<dbReference type="GeneID" id="17309200"/>
<dbReference type="EnsemblProtists" id="EKX52522">
    <property type="protein sequence ID" value="EKX52522"/>
    <property type="gene ID" value="GUITHDRAFT_101691"/>
</dbReference>
<name>L1JVW1_GUITC</name>
<keyword evidence="5" id="KW-1185">Reference proteome</keyword>
<dbReference type="AlphaFoldDB" id="L1JVW1"/>
<organism evidence="3">
    <name type="scientific">Guillardia theta (strain CCMP2712)</name>
    <name type="common">Cryptophyte</name>
    <dbReference type="NCBI Taxonomy" id="905079"/>
    <lineage>
        <taxon>Eukaryota</taxon>
        <taxon>Cryptophyceae</taxon>
        <taxon>Pyrenomonadales</taxon>
        <taxon>Geminigeraceae</taxon>
        <taxon>Guillardia</taxon>
    </lineage>
</organism>
<keyword evidence="2" id="KW-0812">Transmembrane</keyword>
<reference evidence="3 5" key="1">
    <citation type="journal article" date="2012" name="Nature">
        <title>Algal genomes reveal evolutionary mosaicism and the fate of nucleomorphs.</title>
        <authorList>
            <consortium name="DOE Joint Genome Institute"/>
            <person name="Curtis B.A."/>
            <person name="Tanifuji G."/>
            <person name="Burki F."/>
            <person name="Gruber A."/>
            <person name="Irimia M."/>
            <person name="Maruyama S."/>
            <person name="Arias M.C."/>
            <person name="Ball S.G."/>
            <person name="Gile G.H."/>
            <person name="Hirakawa Y."/>
            <person name="Hopkins J.F."/>
            <person name="Kuo A."/>
            <person name="Rensing S.A."/>
            <person name="Schmutz J."/>
            <person name="Symeonidi A."/>
            <person name="Elias M."/>
            <person name="Eveleigh R.J."/>
            <person name="Herman E.K."/>
            <person name="Klute M.J."/>
            <person name="Nakayama T."/>
            <person name="Obornik M."/>
            <person name="Reyes-Prieto A."/>
            <person name="Armbrust E.V."/>
            <person name="Aves S.J."/>
            <person name="Beiko R.G."/>
            <person name="Coutinho P."/>
            <person name="Dacks J.B."/>
            <person name="Durnford D.G."/>
            <person name="Fast N.M."/>
            <person name="Green B.R."/>
            <person name="Grisdale C.J."/>
            <person name="Hempel F."/>
            <person name="Henrissat B."/>
            <person name="Hoppner M.P."/>
            <person name="Ishida K."/>
            <person name="Kim E."/>
            <person name="Koreny L."/>
            <person name="Kroth P.G."/>
            <person name="Liu Y."/>
            <person name="Malik S.B."/>
            <person name="Maier U.G."/>
            <person name="McRose D."/>
            <person name="Mock T."/>
            <person name="Neilson J.A."/>
            <person name="Onodera N.T."/>
            <person name="Poole A.M."/>
            <person name="Pritham E.J."/>
            <person name="Richards T.A."/>
            <person name="Rocap G."/>
            <person name="Roy S.W."/>
            <person name="Sarai C."/>
            <person name="Schaack S."/>
            <person name="Shirato S."/>
            <person name="Slamovits C.H."/>
            <person name="Spencer D.F."/>
            <person name="Suzuki S."/>
            <person name="Worden A.Z."/>
            <person name="Zauner S."/>
            <person name="Barry K."/>
            <person name="Bell C."/>
            <person name="Bharti A.K."/>
            <person name="Crow J.A."/>
            <person name="Grimwood J."/>
            <person name="Kramer R."/>
            <person name="Lindquist E."/>
            <person name="Lucas S."/>
            <person name="Salamov A."/>
            <person name="McFadden G.I."/>
            <person name="Lane C.E."/>
            <person name="Keeling P.J."/>
            <person name="Gray M.W."/>
            <person name="Grigoriev I.V."/>
            <person name="Archibald J.M."/>
        </authorList>
    </citation>
    <scope>NUCLEOTIDE SEQUENCE</scope>
    <source>
        <strain evidence="3 5">CCMP2712</strain>
    </source>
</reference>
<reference evidence="4" key="3">
    <citation type="submission" date="2016-03" db="UniProtKB">
        <authorList>
            <consortium name="EnsemblProtists"/>
        </authorList>
    </citation>
    <scope>IDENTIFICATION</scope>
</reference>
<dbReference type="RefSeq" id="XP_005839502.1">
    <property type="nucleotide sequence ID" value="XM_005839445.1"/>
</dbReference>
<dbReference type="HOGENOM" id="CLU_1910660_0_0_1"/>